<evidence type="ECO:0000313" key="4">
    <source>
        <dbReference type="Proteomes" id="UP000014500"/>
    </source>
</evidence>
<dbReference type="GO" id="GO:0035371">
    <property type="term" value="C:microtubule plus-end"/>
    <property type="evidence" value="ECO:0007669"/>
    <property type="project" value="TreeGrafter"/>
</dbReference>
<dbReference type="InterPro" id="IPR036872">
    <property type="entry name" value="CH_dom_sf"/>
</dbReference>
<dbReference type="CDD" id="cd21268">
    <property type="entry name" value="CH_GAS2L1_2"/>
    <property type="match status" value="1"/>
</dbReference>
<feature type="compositionally biased region" description="Acidic residues" evidence="1">
    <location>
        <begin position="179"/>
        <end position="194"/>
    </location>
</feature>
<dbReference type="STRING" id="126957.T1JJX6"/>
<organism evidence="3 4">
    <name type="scientific">Strigamia maritima</name>
    <name type="common">European centipede</name>
    <name type="synonym">Geophilus maritimus</name>
    <dbReference type="NCBI Taxonomy" id="126957"/>
    <lineage>
        <taxon>Eukaryota</taxon>
        <taxon>Metazoa</taxon>
        <taxon>Ecdysozoa</taxon>
        <taxon>Arthropoda</taxon>
        <taxon>Myriapoda</taxon>
        <taxon>Chilopoda</taxon>
        <taxon>Pleurostigmophora</taxon>
        <taxon>Geophilomorpha</taxon>
        <taxon>Linotaeniidae</taxon>
        <taxon>Strigamia</taxon>
    </lineage>
</organism>
<dbReference type="Gene3D" id="1.10.418.10">
    <property type="entry name" value="Calponin-like domain"/>
    <property type="match status" value="1"/>
</dbReference>
<dbReference type="GO" id="GO:0001725">
    <property type="term" value="C:stress fiber"/>
    <property type="evidence" value="ECO:0007669"/>
    <property type="project" value="TreeGrafter"/>
</dbReference>
<dbReference type="InterPro" id="IPR001715">
    <property type="entry name" value="CH_dom"/>
</dbReference>
<dbReference type="OMA" id="HSAPCIM"/>
<dbReference type="GO" id="GO:0005737">
    <property type="term" value="C:cytoplasm"/>
    <property type="evidence" value="ECO:0007669"/>
    <property type="project" value="TreeGrafter"/>
</dbReference>
<keyword evidence="4" id="KW-1185">Reference proteome</keyword>
<dbReference type="GO" id="GO:0001578">
    <property type="term" value="P:microtubule bundle formation"/>
    <property type="evidence" value="ECO:0007669"/>
    <property type="project" value="TreeGrafter"/>
</dbReference>
<name>T1JJX6_STRMM</name>
<dbReference type="GO" id="GO:0008093">
    <property type="term" value="F:cytoskeletal anchor activity"/>
    <property type="evidence" value="ECO:0007669"/>
    <property type="project" value="TreeGrafter"/>
</dbReference>
<feature type="region of interest" description="Disordered" evidence="1">
    <location>
        <begin position="177"/>
        <end position="200"/>
    </location>
</feature>
<dbReference type="EMBL" id="JH432204">
    <property type="status" value="NOT_ANNOTATED_CDS"/>
    <property type="molecule type" value="Genomic_DNA"/>
</dbReference>
<dbReference type="AlphaFoldDB" id="T1JJX6"/>
<evidence type="ECO:0000259" key="2">
    <source>
        <dbReference type="PROSITE" id="PS50021"/>
    </source>
</evidence>
<evidence type="ECO:0000313" key="3">
    <source>
        <dbReference type="EnsemblMetazoa" id="SMAR014156-PA"/>
    </source>
</evidence>
<proteinExistence type="predicted"/>
<dbReference type="PANTHER" id="PTHR46756">
    <property type="entry name" value="TRANSGELIN"/>
    <property type="match status" value="1"/>
</dbReference>
<dbReference type="HOGENOM" id="CLU_025484_0_1_1"/>
<dbReference type="GO" id="GO:1904825">
    <property type="term" value="P:protein localization to microtubule plus-end"/>
    <property type="evidence" value="ECO:0007669"/>
    <property type="project" value="TreeGrafter"/>
</dbReference>
<dbReference type="EnsemblMetazoa" id="SMAR014156-RA">
    <property type="protein sequence ID" value="SMAR014156-PA"/>
    <property type="gene ID" value="SMAR014156"/>
</dbReference>
<dbReference type="GO" id="GO:0031110">
    <property type="term" value="P:regulation of microtubule polymerization or depolymerization"/>
    <property type="evidence" value="ECO:0007669"/>
    <property type="project" value="TreeGrafter"/>
</dbReference>
<reference evidence="3" key="2">
    <citation type="submission" date="2015-02" db="UniProtKB">
        <authorList>
            <consortium name="EnsemblMetazoa"/>
        </authorList>
    </citation>
    <scope>IDENTIFICATION</scope>
</reference>
<dbReference type="Pfam" id="PF00307">
    <property type="entry name" value="CH"/>
    <property type="match status" value="1"/>
</dbReference>
<accession>T1JJX6</accession>
<dbReference type="PhylomeDB" id="T1JJX6"/>
<dbReference type="Proteomes" id="UP000014500">
    <property type="component" value="Unassembled WGS sequence"/>
</dbReference>
<sequence length="229" mass="26180">MAAVDEGITLSLEPRPFRPFKTSEEYLWAMKEDLADWLHSLYNLDITAENFFEKLETGVTVCQHANRVRQLALAQRSSAPVGDEVVHRCDVAAGTFHARDNVSNFIAWCRGLGVMECLLFETEDLVMRKNERSFILCLLEIARRGAKFGMPAPTLVRMEEEIEREILKDIEKKRQQEAMDYDGDESEEEEEEQDLSPPLQIITNDLKSLDEMVSWILFITGPRGPTLIG</sequence>
<dbReference type="GO" id="GO:0051015">
    <property type="term" value="F:actin filament binding"/>
    <property type="evidence" value="ECO:0007669"/>
    <property type="project" value="TreeGrafter"/>
</dbReference>
<dbReference type="PANTHER" id="PTHR46756:SF18">
    <property type="entry name" value="GAS2-LIKE PROTEIN PICKLED EGGS"/>
    <property type="match status" value="1"/>
</dbReference>
<feature type="domain" description="Calponin-homology (CH)" evidence="2">
    <location>
        <begin position="28"/>
        <end position="146"/>
    </location>
</feature>
<dbReference type="eggNOG" id="KOG0516">
    <property type="taxonomic scope" value="Eukaryota"/>
</dbReference>
<dbReference type="GO" id="GO:0008017">
    <property type="term" value="F:microtubule binding"/>
    <property type="evidence" value="ECO:0007669"/>
    <property type="project" value="TreeGrafter"/>
</dbReference>
<dbReference type="GO" id="GO:0051764">
    <property type="term" value="P:actin crosslink formation"/>
    <property type="evidence" value="ECO:0007669"/>
    <property type="project" value="TreeGrafter"/>
</dbReference>
<evidence type="ECO:0000256" key="1">
    <source>
        <dbReference type="SAM" id="MobiDB-lite"/>
    </source>
</evidence>
<dbReference type="SUPFAM" id="SSF47576">
    <property type="entry name" value="Calponin-homology domain, CH-domain"/>
    <property type="match status" value="1"/>
</dbReference>
<reference evidence="4" key="1">
    <citation type="submission" date="2011-05" db="EMBL/GenBank/DDBJ databases">
        <authorList>
            <person name="Richards S.R."/>
            <person name="Qu J."/>
            <person name="Jiang H."/>
            <person name="Jhangiani S.N."/>
            <person name="Agravi P."/>
            <person name="Goodspeed R."/>
            <person name="Gross S."/>
            <person name="Mandapat C."/>
            <person name="Jackson L."/>
            <person name="Mathew T."/>
            <person name="Pu L."/>
            <person name="Thornton R."/>
            <person name="Saada N."/>
            <person name="Wilczek-Boney K.B."/>
            <person name="Lee S."/>
            <person name="Kovar C."/>
            <person name="Wu Y."/>
            <person name="Scherer S.E."/>
            <person name="Worley K.C."/>
            <person name="Muzny D.M."/>
            <person name="Gibbs R."/>
        </authorList>
    </citation>
    <scope>NUCLEOTIDE SEQUENCE</scope>
    <source>
        <strain evidence="4">Brora</strain>
    </source>
</reference>
<dbReference type="PROSITE" id="PS50021">
    <property type="entry name" value="CH"/>
    <property type="match status" value="1"/>
</dbReference>
<dbReference type="GO" id="GO:0005884">
    <property type="term" value="C:actin filament"/>
    <property type="evidence" value="ECO:0007669"/>
    <property type="project" value="TreeGrafter"/>
</dbReference>
<protein>
    <recommendedName>
        <fullName evidence="2">Calponin-homology (CH) domain-containing protein</fullName>
    </recommendedName>
</protein>
<dbReference type="SMART" id="SM00033">
    <property type="entry name" value="CH"/>
    <property type="match status" value="1"/>
</dbReference>